<dbReference type="GeneID" id="80004992"/>
<gene>
    <name evidence="1" type="primary">35</name>
    <name evidence="1" type="ORF">PBI_MEGAN_35</name>
</gene>
<dbReference type="Proteomes" id="UP000425388">
    <property type="component" value="Segment"/>
</dbReference>
<keyword evidence="2" id="KW-1185">Reference proteome</keyword>
<proteinExistence type="predicted"/>
<evidence type="ECO:0000313" key="2">
    <source>
        <dbReference type="Proteomes" id="UP000425388"/>
    </source>
</evidence>
<accession>A0A649VKQ7</accession>
<sequence length="84" mass="9066">MSYSTIAKIAQDSLLSQRLTAAAAAEHKERPYTEWVATYRWDLAATPGWSEAWESALAAGVENIGDDPGVITDGMILAAVQPMQ</sequence>
<name>A0A649VKQ7_9CAUD</name>
<dbReference type="EMBL" id="MN586020">
    <property type="protein sequence ID" value="QGJ92705.1"/>
    <property type="molecule type" value="Genomic_DNA"/>
</dbReference>
<protein>
    <submittedName>
        <fullName evidence="1">Uncharacterized protein</fullName>
    </submittedName>
</protein>
<dbReference type="RefSeq" id="YP_010751326.1">
    <property type="nucleotide sequence ID" value="NC_073368.1"/>
</dbReference>
<evidence type="ECO:0000313" key="1">
    <source>
        <dbReference type="EMBL" id="QGJ92705.1"/>
    </source>
</evidence>
<organism evidence="1 2">
    <name type="scientific">Microbacterium phage Megan</name>
    <dbReference type="NCBI Taxonomy" id="2656551"/>
    <lineage>
        <taxon>Viruses</taxon>
        <taxon>Duplodnaviria</taxon>
        <taxon>Heunggongvirae</taxon>
        <taxon>Uroviricota</taxon>
        <taxon>Caudoviricetes</taxon>
        <taxon>Hodgkinviridae</taxon>
        <taxon>Meganvirus</taxon>
        <taxon>Meganvirus megan</taxon>
    </lineage>
</organism>
<dbReference type="KEGG" id="vg:80004992"/>
<reference evidence="1 2" key="1">
    <citation type="submission" date="2019-10" db="EMBL/GenBank/DDBJ databases">
        <authorList>
            <person name="Abad L.A."/>
            <person name="AUll H.A."/>
            <person name="Garlena R.A."/>
            <person name="Russell D.A."/>
            <person name="Pope W.H."/>
            <person name="Jacobs-Sera D."/>
            <person name="Hatfull G.F."/>
        </authorList>
    </citation>
    <scope>NUCLEOTIDE SEQUENCE [LARGE SCALE GENOMIC DNA]</scope>
</reference>